<accession>A0A8S0XRP7</accession>
<reference evidence="1 2" key="1">
    <citation type="submission" date="2020-02" db="EMBL/GenBank/DDBJ databases">
        <authorList>
            <person name="Hogendoorn C."/>
        </authorList>
    </citation>
    <scope>NUCLEOTIDE SEQUENCE [LARGE SCALE GENOMIC DNA]</scope>
    <source>
        <strain evidence="1">METHB21</strain>
    </source>
</reference>
<gene>
    <name evidence="1" type="ORF">METHB2_190036</name>
</gene>
<dbReference type="RefSeq" id="WP_174625112.1">
    <property type="nucleotide sequence ID" value="NZ_CADCXN010000046.1"/>
</dbReference>
<proteinExistence type="predicted"/>
<dbReference type="EMBL" id="CADCXN010000046">
    <property type="protein sequence ID" value="CAA9890149.1"/>
    <property type="molecule type" value="Genomic_DNA"/>
</dbReference>
<sequence length="85" mass="9868">MSWPIRHKFFDLPQANQSPMPKEAVERIALLDAVEADCNTLSNDVNKQLRQEEVSLYLITYPLGYRTLWPVQYLAAFRLMPSNTL</sequence>
<evidence type="ECO:0000313" key="2">
    <source>
        <dbReference type="Proteomes" id="UP000494216"/>
    </source>
</evidence>
<dbReference type="Proteomes" id="UP000494216">
    <property type="component" value="Unassembled WGS sequence"/>
</dbReference>
<comment type="caution">
    <text evidence="1">The sequence shown here is derived from an EMBL/GenBank/DDBJ whole genome shotgun (WGS) entry which is preliminary data.</text>
</comment>
<organism evidence="1 2">
    <name type="scientific">Candidatus Methylobacter favarea</name>
    <dbReference type="NCBI Taxonomy" id="2707345"/>
    <lineage>
        <taxon>Bacteria</taxon>
        <taxon>Pseudomonadati</taxon>
        <taxon>Pseudomonadota</taxon>
        <taxon>Gammaproteobacteria</taxon>
        <taxon>Methylococcales</taxon>
        <taxon>Methylococcaceae</taxon>
        <taxon>Methylobacter</taxon>
    </lineage>
</organism>
<evidence type="ECO:0000313" key="1">
    <source>
        <dbReference type="EMBL" id="CAA9890149.1"/>
    </source>
</evidence>
<protein>
    <submittedName>
        <fullName evidence="1">Uncharacterized protein</fullName>
    </submittedName>
</protein>
<name>A0A8S0XRP7_9GAMM</name>
<dbReference type="AlphaFoldDB" id="A0A8S0XRP7"/>
<keyword evidence="2" id="KW-1185">Reference proteome</keyword>